<feature type="domain" description="FAD dependent oxidoreductase" evidence="2">
    <location>
        <begin position="4"/>
        <end position="392"/>
    </location>
</feature>
<dbReference type="Gene3D" id="3.50.50.60">
    <property type="entry name" value="FAD/NAD(P)-binding domain"/>
    <property type="match status" value="1"/>
</dbReference>
<organism evidence="3 4">
    <name type="scientific">Acidihalobacter prosperus</name>
    <dbReference type="NCBI Taxonomy" id="160660"/>
    <lineage>
        <taxon>Bacteria</taxon>
        <taxon>Pseudomonadati</taxon>
        <taxon>Pseudomonadota</taxon>
        <taxon>Gammaproteobacteria</taxon>
        <taxon>Chromatiales</taxon>
        <taxon>Ectothiorhodospiraceae</taxon>
        <taxon>Acidihalobacter</taxon>
    </lineage>
</organism>
<dbReference type="Proteomes" id="UP000029273">
    <property type="component" value="Unassembled WGS sequence"/>
</dbReference>
<dbReference type="GO" id="GO:0005737">
    <property type="term" value="C:cytoplasm"/>
    <property type="evidence" value="ECO:0007669"/>
    <property type="project" value="TreeGrafter"/>
</dbReference>
<name>A0A1A6C6P1_9GAMM</name>
<evidence type="ECO:0000259" key="2">
    <source>
        <dbReference type="Pfam" id="PF01266"/>
    </source>
</evidence>
<gene>
    <name evidence="3" type="ORF">Thpro_021279</name>
</gene>
<dbReference type="Pfam" id="PF01266">
    <property type="entry name" value="DAO"/>
    <property type="match status" value="1"/>
</dbReference>
<evidence type="ECO:0000313" key="3">
    <source>
        <dbReference type="EMBL" id="OBS10229.1"/>
    </source>
</evidence>
<evidence type="ECO:0000313" key="4">
    <source>
        <dbReference type="Proteomes" id="UP000029273"/>
    </source>
</evidence>
<dbReference type="InterPro" id="IPR036188">
    <property type="entry name" value="FAD/NAD-bd_sf"/>
</dbReference>
<sequence length="414" mass="45026">MAEVLVLGAGMVGIGTALALQARGHAVTLVDRREPGRETSYGNAGLIQREAVEPYAIPRELPTLWRYLTGQSNDVTYHLRDVFRFAPALWSYFRASATPRHRAIARTYAQLIARSTDDHAPLIAAADAEGLIRRAGFYQVYREARAFDGATREAERLRQTYGVASRLLDGAALMVEEPALRKSLAGAVHWTDSWSTNDPAALVEAYVRLFQARGGRLVTGDAAGLERQGNVWRVPGDGGAFEAAAAVVALGPWSPDLLARFGYRVPMVWKRGYHRHFEHPTPLNRPLMDVANGVVLSSMQQGLRMTTGAEIVARGGSINPRQLERGRAAAREILELGEPVEAQPWFGHRPCMPDMLPVVGAAPLHPGLWFNFGHGHQGLTLGPTTGELLAELFDGEDSALAQALSPARRLPAAA</sequence>
<reference evidence="3 4" key="1">
    <citation type="journal article" date="2014" name="Genome Announc.">
        <title>Draft Genome Sequence of the Iron-Oxidizing, Acidophilic, and Halotolerant 'Thiobacillus prosperus' Type Strain DSM 5130.</title>
        <authorList>
            <person name="Ossandon F.J."/>
            <person name="Cardenas J.P."/>
            <person name="Corbett M."/>
            <person name="Quatrini R."/>
            <person name="Holmes D.S."/>
            <person name="Watkin E."/>
        </authorList>
    </citation>
    <scope>NUCLEOTIDE SEQUENCE [LARGE SCALE GENOMIC DNA]</scope>
    <source>
        <strain evidence="3 4">DSM 5130</strain>
    </source>
</reference>
<proteinExistence type="predicted"/>
<dbReference type="PANTHER" id="PTHR13847:SF289">
    <property type="entry name" value="GLYCINE OXIDASE"/>
    <property type="match status" value="1"/>
</dbReference>
<keyword evidence="1" id="KW-0560">Oxidoreductase</keyword>
<dbReference type="GO" id="GO:0016491">
    <property type="term" value="F:oxidoreductase activity"/>
    <property type="evidence" value="ECO:0007669"/>
    <property type="project" value="UniProtKB-KW"/>
</dbReference>
<dbReference type="EMBL" id="JQSG02000002">
    <property type="protein sequence ID" value="OBS10229.1"/>
    <property type="molecule type" value="Genomic_DNA"/>
</dbReference>
<comment type="caution">
    <text evidence="3">The sequence shown here is derived from an EMBL/GenBank/DDBJ whole genome shotgun (WGS) entry which is preliminary data.</text>
</comment>
<accession>A0A1A6C6P1</accession>
<dbReference type="PANTHER" id="PTHR13847">
    <property type="entry name" value="SARCOSINE DEHYDROGENASE-RELATED"/>
    <property type="match status" value="1"/>
</dbReference>
<dbReference type="OrthoDB" id="9805337at2"/>
<keyword evidence="4" id="KW-1185">Reference proteome</keyword>
<dbReference type="AlphaFoldDB" id="A0A1A6C6P1"/>
<dbReference type="RefSeq" id="WP_065089406.1">
    <property type="nucleotide sequence ID" value="NZ_JQSG02000002.1"/>
</dbReference>
<dbReference type="SUPFAM" id="SSF51905">
    <property type="entry name" value="FAD/NAD(P)-binding domain"/>
    <property type="match status" value="1"/>
</dbReference>
<protein>
    <submittedName>
        <fullName evidence="3">D-amino acid dehydrogenase small subunit</fullName>
    </submittedName>
</protein>
<dbReference type="InterPro" id="IPR006076">
    <property type="entry name" value="FAD-dep_OxRdtase"/>
</dbReference>
<dbReference type="Gene3D" id="3.30.9.10">
    <property type="entry name" value="D-Amino Acid Oxidase, subunit A, domain 2"/>
    <property type="match status" value="1"/>
</dbReference>
<evidence type="ECO:0000256" key="1">
    <source>
        <dbReference type="ARBA" id="ARBA00023002"/>
    </source>
</evidence>